<gene>
    <name evidence="2" type="ORF">O181_098478</name>
</gene>
<organism evidence="2 3">
    <name type="scientific">Austropuccinia psidii MF-1</name>
    <dbReference type="NCBI Taxonomy" id="1389203"/>
    <lineage>
        <taxon>Eukaryota</taxon>
        <taxon>Fungi</taxon>
        <taxon>Dikarya</taxon>
        <taxon>Basidiomycota</taxon>
        <taxon>Pucciniomycotina</taxon>
        <taxon>Pucciniomycetes</taxon>
        <taxon>Pucciniales</taxon>
        <taxon>Sphaerophragmiaceae</taxon>
        <taxon>Austropuccinia</taxon>
    </lineage>
</organism>
<accession>A0A9Q3JAW5</accession>
<proteinExistence type="predicted"/>
<reference evidence="2" key="1">
    <citation type="submission" date="2021-03" db="EMBL/GenBank/DDBJ databases">
        <title>Draft genome sequence of rust myrtle Austropuccinia psidii MF-1, a brazilian biotype.</title>
        <authorList>
            <person name="Quecine M.C."/>
            <person name="Pachon D.M.R."/>
            <person name="Bonatelli M.L."/>
            <person name="Correr F.H."/>
            <person name="Franceschini L.M."/>
            <person name="Leite T.F."/>
            <person name="Margarido G.R.A."/>
            <person name="Almeida C.A."/>
            <person name="Ferrarezi J.A."/>
            <person name="Labate C.A."/>
        </authorList>
    </citation>
    <scope>NUCLEOTIDE SEQUENCE</scope>
    <source>
        <strain evidence="2">MF-1</strain>
    </source>
</reference>
<keyword evidence="3" id="KW-1185">Reference proteome</keyword>
<dbReference type="EMBL" id="AVOT02067122">
    <property type="protein sequence ID" value="MBW0558763.1"/>
    <property type="molecule type" value="Genomic_DNA"/>
</dbReference>
<sequence>MTTHNVWSPARKDQNIKPLCNTWVFKQKTDEVGNLSKYKARLCIRGLNQKEGIDYLEVFSPTGRLSSLRQLLTLCQIHKYPIEPMDVRCAFLNEKPEETLHIFQPLG</sequence>
<feature type="domain" description="Reverse transcriptase Ty1/copia-type" evidence="1">
    <location>
        <begin position="5"/>
        <end position="107"/>
    </location>
</feature>
<dbReference type="Proteomes" id="UP000765509">
    <property type="component" value="Unassembled WGS sequence"/>
</dbReference>
<dbReference type="OrthoDB" id="2685291at2759"/>
<comment type="caution">
    <text evidence="2">The sequence shown here is derived from an EMBL/GenBank/DDBJ whole genome shotgun (WGS) entry which is preliminary data.</text>
</comment>
<evidence type="ECO:0000313" key="3">
    <source>
        <dbReference type="Proteomes" id="UP000765509"/>
    </source>
</evidence>
<evidence type="ECO:0000259" key="1">
    <source>
        <dbReference type="Pfam" id="PF07727"/>
    </source>
</evidence>
<dbReference type="AlphaFoldDB" id="A0A9Q3JAW5"/>
<evidence type="ECO:0000313" key="2">
    <source>
        <dbReference type="EMBL" id="MBW0558763.1"/>
    </source>
</evidence>
<dbReference type="InterPro" id="IPR013103">
    <property type="entry name" value="RVT_2"/>
</dbReference>
<protein>
    <recommendedName>
        <fullName evidence="1">Reverse transcriptase Ty1/copia-type domain-containing protein</fullName>
    </recommendedName>
</protein>
<name>A0A9Q3JAW5_9BASI</name>
<dbReference type="Pfam" id="PF07727">
    <property type="entry name" value="RVT_2"/>
    <property type="match status" value="1"/>
</dbReference>